<sequence length="67" mass="7393">MSSNNGPYTMPPYTAMACDCRENTIDNQTWTNDRPAHLLSNQILVSLPGRDLISPTDITAQVPSDDQ</sequence>
<reference evidence="1" key="1">
    <citation type="submission" date="2014-11" db="EMBL/GenBank/DDBJ databases">
        <authorList>
            <person name="Amaro Gonzalez C."/>
        </authorList>
    </citation>
    <scope>NUCLEOTIDE SEQUENCE</scope>
</reference>
<dbReference type="EMBL" id="GBXM01102859">
    <property type="protein sequence ID" value="JAH05718.1"/>
    <property type="molecule type" value="Transcribed_RNA"/>
</dbReference>
<evidence type="ECO:0000313" key="1">
    <source>
        <dbReference type="EMBL" id="JAG99626.1"/>
    </source>
</evidence>
<accession>A0A0E9P5N4</accession>
<protein>
    <submittedName>
        <fullName evidence="1">Uncharacterized protein</fullName>
    </submittedName>
</protein>
<reference evidence="1" key="2">
    <citation type="journal article" date="2015" name="Fish Shellfish Immunol.">
        <title>Early steps in the European eel (Anguilla anguilla)-Vibrio vulnificus interaction in the gills: Role of the RtxA13 toxin.</title>
        <authorList>
            <person name="Callol A."/>
            <person name="Pajuelo D."/>
            <person name="Ebbesson L."/>
            <person name="Teles M."/>
            <person name="MacKenzie S."/>
            <person name="Amaro C."/>
        </authorList>
    </citation>
    <scope>NUCLEOTIDE SEQUENCE</scope>
</reference>
<proteinExistence type="predicted"/>
<dbReference type="AlphaFoldDB" id="A0A0E9P5N4"/>
<dbReference type="EMBL" id="GBXM01108950">
    <property type="protein sequence ID" value="JAG99626.1"/>
    <property type="molecule type" value="Transcribed_RNA"/>
</dbReference>
<organism evidence="1">
    <name type="scientific">Anguilla anguilla</name>
    <name type="common">European freshwater eel</name>
    <name type="synonym">Muraena anguilla</name>
    <dbReference type="NCBI Taxonomy" id="7936"/>
    <lineage>
        <taxon>Eukaryota</taxon>
        <taxon>Metazoa</taxon>
        <taxon>Chordata</taxon>
        <taxon>Craniata</taxon>
        <taxon>Vertebrata</taxon>
        <taxon>Euteleostomi</taxon>
        <taxon>Actinopterygii</taxon>
        <taxon>Neopterygii</taxon>
        <taxon>Teleostei</taxon>
        <taxon>Anguilliformes</taxon>
        <taxon>Anguillidae</taxon>
        <taxon>Anguilla</taxon>
    </lineage>
</organism>
<name>A0A0E9P5N4_ANGAN</name>